<evidence type="ECO:0000313" key="2">
    <source>
        <dbReference type="EMBL" id="MCD1294128.1"/>
    </source>
</evidence>
<keyword evidence="1" id="KW-1133">Transmembrane helix</keyword>
<feature type="transmembrane region" description="Helical" evidence="1">
    <location>
        <begin position="102"/>
        <end position="120"/>
    </location>
</feature>
<dbReference type="AlphaFoldDB" id="A0AAP2RB83"/>
<keyword evidence="3" id="KW-1185">Reference proteome</keyword>
<accession>A0AAP2RB83</accession>
<organism evidence="2 3">
    <name type="scientific">Methanooceanicella nereidis</name>
    <dbReference type="NCBI Taxonomy" id="2052831"/>
    <lineage>
        <taxon>Archaea</taxon>
        <taxon>Methanobacteriati</taxon>
        <taxon>Methanobacteriota</taxon>
        <taxon>Stenosarchaea group</taxon>
        <taxon>Methanomicrobia</taxon>
        <taxon>Methanocellales</taxon>
        <taxon>Methanocellaceae</taxon>
        <taxon>Methanooceanicella</taxon>
    </lineage>
</organism>
<sequence>MPEGTIYCGNCREELSIAAKACPKCGCDPRKVVNYCTNCGEPKSSEAAIICTKCGAQLSRSGSYSSGSKGSSEMTPEMAAIISLLIPGLGLFLIYPEDKKQTGILITLGLIFADIVTFIAGLILVWFLVGLCCFFFVPVIHIGAAVYTYNEAQKLAGGKPLF</sequence>
<dbReference type="Proteomes" id="UP001320159">
    <property type="component" value="Unassembled WGS sequence"/>
</dbReference>
<dbReference type="EMBL" id="PGCK01000002">
    <property type="protein sequence ID" value="MCD1294128.1"/>
    <property type="molecule type" value="Genomic_DNA"/>
</dbReference>
<dbReference type="RefSeq" id="WP_230740799.1">
    <property type="nucleotide sequence ID" value="NZ_PGCK01000002.1"/>
</dbReference>
<feature type="transmembrane region" description="Helical" evidence="1">
    <location>
        <begin position="126"/>
        <end position="149"/>
    </location>
</feature>
<name>A0AAP2RB83_9EURY</name>
<reference evidence="2 3" key="1">
    <citation type="submission" date="2017-11" db="EMBL/GenBank/DDBJ databases">
        <title>Isolation and Characterization of Family Methanocellaceae Species from Potential Methane Hydrate Area Offshore Southwestern Taiwan.</title>
        <authorList>
            <person name="Zhang W.-L."/>
            <person name="Chen W.-C."/>
            <person name="Lai M.-C."/>
            <person name="Chen S.-C."/>
        </authorList>
    </citation>
    <scope>NUCLEOTIDE SEQUENCE [LARGE SCALE GENOMIC DNA]</scope>
    <source>
        <strain evidence="2 3">CWC-04</strain>
    </source>
</reference>
<keyword evidence="1" id="KW-0472">Membrane</keyword>
<evidence type="ECO:0000256" key="1">
    <source>
        <dbReference type="SAM" id="Phobius"/>
    </source>
</evidence>
<proteinExistence type="predicted"/>
<keyword evidence="1" id="KW-0812">Transmembrane</keyword>
<protein>
    <recommendedName>
        <fullName evidence="4">Double zinc ribbon</fullName>
    </recommendedName>
</protein>
<evidence type="ECO:0000313" key="3">
    <source>
        <dbReference type="Proteomes" id="UP001320159"/>
    </source>
</evidence>
<evidence type="ECO:0008006" key="4">
    <source>
        <dbReference type="Google" id="ProtNLM"/>
    </source>
</evidence>
<gene>
    <name evidence="2" type="ORF">CUJ83_03860</name>
</gene>
<comment type="caution">
    <text evidence="2">The sequence shown here is derived from an EMBL/GenBank/DDBJ whole genome shotgun (WGS) entry which is preliminary data.</text>
</comment>
<feature type="transmembrane region" description="Helical" evidence="1">
    <location>
        <begin position="78"/>
        <end position="95"/>
    </location>
</feature>